<keyword evidence="3" id="KW-1185">Reference proteome</keyword>
<sequence length="82" mass="9088">MPPRVAPVQAQAPSNNADSILYVHPSECPNSVTVTPLLNGSNYLAWSRSMRRALGAKNKLAFIDRSIPIPDMLDLNRSAWER</sequence>
<name>A0A392SP11_9FABA</name>
<dbReference type="PANTHER" id="PTHR37610:SF55">
    <property type="entry name" value="RETROTRANSPOSON COPIA-LIKE N-TERMINAL DOMAIN-CONTAINING PROTEIN"/>
    <property type="match status" value="1"/>
</dbReference>
<feature type="domain" description="Retrotransposon Copia-like N-terminal" evidence="1">
    <location>
        <begin position="24"/>
        <end position="70"/>
    </location>
</feature>
<organism evidence="2 3">
    <name type="scientific">Trifolium medium</name>
    <dbReference type="NCBI Taxonomy" id="97028"/>
    <lineage>
        <taxon>Eukaryota</taxon>
        <taxon>Viridiplantae</taxon>
        <taxon>Streptophyta</taxon>
        <taxon>Embryophyta</taxon>
        <taxon>Tracheophyta</taxon>
        <taxon>Spermatophyta</taxon>
        <taxon>Magnoliopsida</taxon>
        <taxon>eudicotyledons</taxon>
        <taxon>Gunneridae</taxon>
        <taxon>Pentapetalae</taxon>
        <taxon>rosids</taxon>
        <taxon>fabids</taxon>
        <taxon>Fabales</taxon>
        <taxon>Fabaceae</taxon>
        <taxon>Papilionoideae</taxon>
        <taxon>50 kb inversion clade</taxon>
        <taxon>NPAAA clade</taxon>
        <taxon>Hologalegina</taxon>
        <taxon>IRL clade</taxon>
        <taxon>Trifolieae</taxon>
        <taxon>Trifolium</taxon>
    </lineage>
</organism>
<dbReference type="Pfam" id="PF14244">
    <property type="entry name" value="Retrotran_gag_3"/>
    <property type="match status" value="1"/>
</dbReference>
<dbReference type="Proteomes" id="UP000265520">
    <property type="component" value="Unassembled WGS sequence"/>
</dbReference>
<dbReference type="EMBL" id="LXQA010406195">
    <property type="protein sequence ID" value="MCI49755.1"/>
    <property type="molecule type" value="Genomic_DNA"/>
</dbReference>
<dbReference type="AlphaFoldDB" id="A0A392SP11"/>
<reference evidence="2 3" key="1">
    <citation type="journal article" date="2018" name="Front. Plant Sci.">
        <title>Red Clover (Trifolium pratense) and Zigzag Clover (T. medium) - A Picture of Genomic Similarities and Differences.</title>
        <authorList>
            <person name="Dluhosova J."/>
            <person name="Istvanek J."/>
            <person name="Nedelnik J."/>
            <person name="Repkova J."/>
        </authorList>
    </citation>
    <scope>NUCLEOTIDE SEQUENCE [LARGE SCALE GENOMIC DNA]</scope>
    <source>
        <strain evidence="3">cv. 10/8</strain>
        <tissue evidence="2">Leaf</tissue>
    </source>
</reference>
<evidence type="ECO:0000313" key="2">
    <source>
        <dbReference type="EMBL" id="MCI49755.1"/>
    </source>
</evidence>
<feature type="non-terminal residue" evidence="2">
    <location>
        <position position="82"/>
    </location>
</feature>
<evidence type="ECO:0000313" key="3">
    <source>
        <dbReference type="Proteomes" id="UP000265520"/>
    </source>
</evidence>
<comment type="caution">
    <text evidence="2">The sequence shown here is derived from an EMBL/GenBank/DDBJ whole genome shotgun (WGS) entry which is preliminary data.</text>
</comment>
<dbReference type="PANTHER" id="PTHR37610">
    <property type="entry name" value="CCHC-TYPE DOMAIN-CONTAINING PROTEIN"/>
    <property type="match status" value="1"/>
</dbReference>
<evidence type="ECO:0000259" key="1">
    <source>
        <dbReference type="Pfam" id="PF14244"/>
    </source>
</evidence>
<accession>A0A392SP11</accession>
<proteinExistence type="predicted"/>
<protein>
    <recommendedName>
        <fullName evidence="1">Retrotransposon Copia-like N-terminal domain-containing protein</fullName>
    </recommendedName>
</protein>
<dbReference type="InterPro" id="IPR029472">
    <property type="entry name" value="Copia-like_N"/>
</dbReference>